<organism evidence="2 3">
    <name type="scientific">Romanomermis culicivorax</name>
    <name type="common">Nematode worm</name>
    <dbReference type="NCBI Taxonomy" id="13658"/>
    <lineage>
        <taxon>Eukaryota</taxon>
        <taxon>Metazoa</taxon>
        <taxon>Ecdysozoa</taxon>
        <taxon>Nematoda</taxon>
        <taxon>Enoplea</taxon>
        <taxon>Dorylaimia</taxon>
        <taxon>Mermithida</taxon>
        <taxon>Mermithoidea</taxon>
        <taxon>Mermithidae</taxon>
        <taxon>Romanomermis</taxon>
    </lineage>
</organism>
<evidence type="ECO:0000256" key="1">
    <source>
        <dbReference type="SAM" id="MobiDB-lite"/>
    </source>
</evidence>
<feature type="compositionally biased region" description="Polar residues" evidence="1">
    <location>
        <begin position="60"/>
        <end position="87"/>
    </location>
</feature>
<feature type="region of interest" description="Disordered" evidence="1">
    <location>
        <begin position="1"/>
        <end position="87"/>
    </location>
</feature>
<name>A0A915IZ55_ROMCU</name>
<reference evidence="3" key="1">
    <citation type="submission" date="2022-11" db="UniProtKB">
        <authorList>
            <consortium name="WormBaseParasite"/>
        </authorList>
    </citation>
    <scope>IDENTIFICATION</scope>
</reference>
<sequence length="113" mass="12613">MPITGSENNAYYTAEKTTTPEVSTTQKSKTETSKSQMKMETSKSQTKTQTSKTQTKSDRATTSTASYTQMQTVSKTSREVSTSSGKTNWTLLQSRPWQLVVGMPRRVCLRTDN</sequence>
<dbReference type="AlphaFoldDB" id="A0A915IZ55"/>
<proteinExistence type="predicted"/>
<dbReference type="WBParaSite" id="nRc.2.0.1.t19486-RA">
    <property type="protein sequence ID" value="nRc.2.0.1.t19486-RA"/>
    <property type="gene ID" value="nRc.2.0.1.g19486"/>
</dbReference>
<evidence type="ECO:0000313" key="3">
    <source>
        <dbReference type="WBParaSite" id="nRc.2.0.1.t19486-RA"/>
    </source>
</evidence>
<keyword evidence="2" id="KW-1185">Reference proteome</keyword>
<accession>A0A915IZ55</accession>
<evidence type="ECO:0000313" key="2">
    <source>
        <dbReference type="Proteomes" id="UP000887565"/>
    </source>
</evidence>
<feature type="compositionally biased region" description="Polar residues" evidence="1">
    <location>
        <begin position="1"/>
        <end position="22"/>
    </location>
</feature>
<feature type="compositionally biased region" description="Low complexity" evidence="1">
    <location>
        <begin position="23"/>
        <end position="54"/>
    </location>
</feature>
<dbReference type="Proteomes" id="UP000887565">
    <property type="component" value="Unplaced"/>
</dbReference>
<protein>
    <submittedName>
        <fullName evidence="3">Uncharacterized protein</fullName>
    </submittedName>
</protein>